<dbReference type="Proteomes" id="UP000238442">
    <property type="component" value="Chromosome"/>
</dbReference>
<dbReference type="AlphaFoldDB" id="A0A2S0HUV4"/>
<sequence length="968" mass="111200">MSETASKNRGYIQKKDKGSGMYENLHLQGVKLLQDLSGANWTDYNEHDPGVTILENIAFTLTSLAYKTEFPIEDILTESKGSELASGDNGFFIPSEILTTSPVTSLDYRKLFIDGISNIKNVWIVPVEDSEKNTEANKPSGIKGLYEIQVQLHEMDDDASKKEEEIKRVKAAVLELFRKNRNLCEELAEVTILEDVNLQMELNLTLESHTSGEEVLARIFYKINDHLSHEVKFYSLWEYEEENEKANKDSATGKERTINTIFNGPVLKNGFIPDHQLSERTKVIDPVQIMNLIGKEPGVISVDKLKIVVIDSEGKTYDSAQGKSLILDNTKQVPVLKVPETSEKLIYTIDGIEFRPNIHLIEYNLSYITAKEYGSFKAVSQQMNTIEIPEGTPRNLSDFFPMREQFPGTYGIGEYGLASNLPPQRYAQAKQLKAFLLPMEQCMQNFLAQLTNLYSLYDVESEEARSYFYKPLADMMELSELIHTHESSDMKEMEEKWESILQSLNDKQDCKHLDRMHRLTNHLLMRFGESFYPKMLKNININAFGKEADNSRADLQLLNYKKKLLANYGSLSYNRFRGINYSETNNPSVFKTQPALIEKLAILMGIENRELRLVSEVIKDSGVRVVRSDTEFETFQVVYEEEGEEIDIEGTVSIESPKDDLALGFRFPGNTETIFDDILRNGAKKENYQIKEVFRGNTKLYEVQFAKENKQVVVHRANTRKDAIKAVERATVKLQKLGTDSEALFLVEHLQLLPPLEEKNFGFSFSIRLERGKTISFEQATTETLVNRNKNLNLIFENETQLKVDHIQKGDAYIIRLGLESNKTLAYSTMEFADMDSVICEIEALRNLIDCGYFNLSVRKLKNFAYYGKNKVDEDFYSFQMSLVLPSWPARFQLSSFRSKFEGILLENSPAHIVSHCFWVDYPRLYQFEHTYFDWLKCGASNPEKSKLSFTLIRLLKEFRQSKTLRSS</sequence>
<organism evidence="1 2">
    <name type="scientific">Pukyongia salina</name>
    <dbReference type="NCBI Taxonomy" id="2094025"/>
    <lineage>
        <taxon>Bacteria</taxon>
        <taxon>Pseudomonadati</taxon>
        <taxon>Bacteroidota</taxon>
        <taxon>Flavobacteriia</taxon>
        <taxon>Flavobacteriales</taxon>
        <taxon>Flavobacteriaceae</taxon>
        <taxon>Pukyongia</taxon>
    </lineage>
</organism>
<protein>
    <submittedName>
        <fullName evidence="1">Uncharacterized protein</fullName>
    </submittedName>
</protein>
<keyword evidence="2" id="KW-1185">Reference proteome</keyword>
<dbReference type="EMBL" id="CP027062">
    <property type="protein sequence ID" value="AVI50449.1"/>
    <property type="molecule type" value="Genomic_DNA"/>
</dbReference>
<dbReference type="OrthoDB" id="8263000at2"/>
<dbReference type="KEGG" id="aue:C5O00_04425"/>
<gene>
    <name evidence="1" type="ORF">C5O00_04425</name>
</gene>
<evidence type="ECO:0000313" key="1">
    <source>
        <dbReference type="EMBL" id="AVI50449.1"/>
    </source>
</evidence>
<reference evidence="1 2" key="1">
    <citation type="submission" date="2018-02" db="EMBL/GenBank/DDBJ databases">
        <title>Genomic analysis of the strain RR4-38 isolated from a seawater recirculating aquaculture system.</title>
        <authorList>
            <person name="Kim Y.-S."/>
            <person name="Jang Y.H."/>
            <person name="Kim K.-H."/>
        </authorList>
    </citation>
    <scope>NUCLEOTIDE SEQUENCE [LARGE SCALE GENOMIC DNA]</scope>
    <source>
        <strain evidence="1 2">RR4-38</strain>
    </source>
</reference>
<accession>A0A2S0HUV4</accession>
<evidence type="ECO:0000313" key="2">
    <source>
        <dbReference type="Proteomes" id="UP000238442"/>
    </source>
</evidence>
<name>A0A2S0HUV4_9FLAO</name>
<dbReference type="RefSeq" id="WP_105215292.1">
    <property type="nucleotide sequence ID" value="NZ_CP027062.1"/>
</dbReference>
<proteinExistence type="predicted"/>